<protein>
    <submittedName>
        <fullName evidence="5">Cysteine biosynthesis protein CysZ</fullName>
    </submittedName>
</protein>
<dbReference type="EMBL" id="NHSJ01000138">
    <property type="protein sequence ID" value="PPQ26015.1"/>
    <property type="molecule type" value="Genomic_DNA"/>
</dbReference>
<proteinExistence type="predicted"/>
<accession>A0A2S6MUH1</accession>
<evidence type="ECO:0000256" key="2">
    <source>
        <dbReference type="ARBA" id="ARBA00022692"/>
    </source>
</evidence>
<keyword evidence="6" id="KW-1185">Reference proteome</keyword>
<evidence type="ECO:0000256" key="4">
    <source>
        <dbReference type="ARBA" id="ARBA00023136"/>
    </source>
</evidence>
<evidence type="ECO:0000313" key="6">
    <source>
        <dbReference type="Proteomes" id="UP000239089"/>
    </source>
</evidence>
<dbReference type="OrthoDB" id="5421146at2"/>
<keyword evidence="2" id="KW-0812">Transmembrane</keyword>
<dbReference type="Pfam" id="PF07264">
    <property type="entry name" value="EI24"/>
    <property type="match status" value="1"/>
</dbReference>
<comment type="caution">
    <text evidence="5">The sequence shown here is derived from an EMBL/GenBank/DDBJ whole genome shotgun (WGS) entry which is preliminary data.</text>
</comment>
<keyword evidence="3" id="KW-1133">Transmembrane helix</keyword>
<dbReference type="AlphaFoldDB" id="A0A2S6MUH1"/>
<keyword evidence="4" id="KW-0472">Membrane</keyword>
<reference evidence="5 6" key="1">
    <citation type="journal article" date="2018" name="Arch. Microbiol.">
        <title>New insights into the metabolic potential of the phototrophic purple bacterium Rhodopila globiformis DSM 161(T) from its draft genome sequence and evidence for a vanadium-dependent nitrogenase.</title>
        <authorList>
            <person name="Imhoff J.F."/>
            <person name="Rahn T."/>
            <person name="Kunzel S."/>
            <person name="Neulinger S.C."/>
        </authorList>
    </citation>
    <scope>NUCLEOTIDE SEQUENCE [LARGE SCALE GENOMIC DNA]</scope>
    <source>
        <strain evidence="5 6">DSM 16996</strain>
    </source>
</reference>
<dbReference type="RefSeq" id="WP_104510732.1">
    <property type="nucleotide sequence ID" value="NZ_JACIGC010000002.1"/>
</dbReference>
<evidence type="ECO:0000313" key="5">
    <source>
        <dbReference type="EMBL" id="PPQ26015.1"/>
    </source>
</evidence>
<sequence length="225" mass="24566">MLGDALASLREIFTPAFRGVLVKSLSLTFAILAALWLVLDRLALSVSAGSITAPWLVLIVKVTTALGLFVGLIFLIAPVSMLVAGFFLDELAEHVETSIYPAGRTGKIAPALQSIWLALKFSMVSLLVNVVAFGLWLLPGINAVIFFMANAYLFSREYFELAALRFHPIDEVRNLRIRNRFTIFSAGLIMAVVVATPVLNLVTPLFGVAFMVRLHKRLAPPTPQA</sequence>
<organism evidence="5 6">
    <name type="scientific">Rhodoblastus sphagnicola</name>
    <dbReference type="NCBI Taxonomy" id="333368"/>
    <lineage>
        <taxon>Bacteria</taxon>
        <taxon>Pseudomonadati</taxon>
        <taxon>Pseudomonadota</taxon>
        <taxon>Alphaproteobacteria</taxon>
        <taxon>Hyphomicrobiales</taxon>
        <taxon>Rhodoblastaceae</taxon>
        <taxon>Rhodoblastus</taxon>
    </lineage>
</organism>
<comment type="subcellular location">
    <subcellularLocation>
        <location evidence="1">Membrane</location>
        <topology evidence="1">Multi-pass membrane protein</topology>
    </subcellularLocation>
</comment>
<evidence type="ECO:0000256" key="3">
    <source>
        <dbReference type="ARBA" id="ARBA00022989"/>
    </source>
</evidence>
<name>A0A2S6MUH1_9HYPH</name>
<evidence type="ECO:0000256" key="1">
    <source>
        <dbReference type="ARBA" id="ARBA00004141"/>
    </source>
</evidence>
<dbReference type="Proteomes" id="UP000239089">
    <property type="component" value="Unassembled WGS sequence"/>
</dbReference>
<dbReference type="NCBIfam" id="NF009407">
    <property type="entry name" value="PRK12768.1"/>
    <property type="match status" value="1"/>
</dbReference>
<dbReference type="InterPro" id="IPR059112">
    <property type="entry name" value="CysZ/EI24"/>
</dbReference>
<gene>
    <name evidence="5" type="ORF">CCR94_23615</name>
</gene>